<name>A0A2P5CLT2_PARAD</name>
<dbReference type="OrthoDB" id="10279467at2759"/>
<dbReference type="EMBL" id="JXTB01000117">
    <property type="protein sequence ID" value="PON61999.1"/>
    <property type="molecule type" value="Genomic_DNA"/>
</dbReference>
<organism evidence="1 2">
    <name type="scientific">Parasponia andersonii</name>
    <name type="common">Sponia andersonii</name>
    <dbReference type="NCBI Taxonomy" id="3476"/>
    <lineage>
        <taxon>Eukaryota</taxon>
        <taxon>Viridiplantae</taxon>
        <taxon>Streptophyta</taxon>
        <taxon>Embryophyta</taxon>
        <taxon>Tracheophyta</taxon>
        <taxon>Spermatophyta</taxon>
        <taxon>Magnoliopsida</taxon>
        <taxon>eudicotyledons</taxon>
        <taxon>Gunneridae</taxon>
        <taxon>Pentapetalae</taxon>
        <taxon>rosids</taxon>
        <taxon>fabids</taxon>
        <taxon>Rosales</taxon>
        <taxon>Cannabaceae</taxon>
        <taxon>Parasponia</taxon>
    </lineage>
</organism>
<accession>A0A2P5CLT2</accession>
<protein>
    <submittedName>
        <fullName evidence="1">Uncharacterized protein</fullName>
    </submittedName>
</protein>
<dbReference type="AlphaFoldDB" id="A0A2P5CLT2"/>
<dbReference type="Proteomes" id="UP000237105">
    <property type="component" value="Unassembled WGS sequence"/>
</dbReference>
<gene>
    <name evidence="1" type="ORF">PanWU01x14_142010</name>
</gene>
<proteinExistence type="predicted"/>
<keyword evidence="2" id="KW-1185">Reference proteome</keyword>
<reference evidence="2" key="1">
    <citation type="submission" date="2016-06" db="EMBL/GenBank/DDBJ databases">
        <title>Parallel loss of symbiosis genes in relatives of nitrogen-fixing non-legume Parasponia.</title>
        <authorList>
            <person name="Van Velzen R."/>
            <person name="Holmer R."/>
            <person name="Bu F."/>
            <person name="Rutten L."/>
            <person name="Van Zeijl A."/>
            <person name="Liu W."/>
            <person name="Santuari L."/>
            <person name="Cao Q."/>
            <person name="Sharma T."/>
            <person name="Shen D."/>
            <person name="Roswanjaya Y."/>
            <person name="Wardhani T."/>
            <person name="Kalhor M.S."/>
            <person name="Jansen J."/>
            <person name="Van den Hoogen J."/>
            <person name="Gungor B."/>
            <person name="Hartog M."/>
            <person name="Hontelez J."/>
            <person name="Verver J."/>
            <person name="Yang W.-C."/>
            <person name="Schijlen E."/>
            <person name="Repin R."/>
            <person name="Schilthuizen M."/>
            <person name="Schranz E."/>
            <person name="Heidstra R."/>
            <person name="Miyata K."/>
            <person name="Fedorova E."/>
            <person name="Kohlen W."/>
            <person name="Bisseling T."/>
            <person name="Smit S."/>
            <person name="Geurts R."/>
        </authorList>
    </citation>
    <scope>NUCLEOTIDE SEQUENCE [LARGE SCALE GENOMIC DNA]</scope>
    <source>
        <strain evidence="2">cv. WU1-14</strain>
    </source>
</reference>
<sequence length="119" mass="13813">MLPDAFVINNEKLTLLIIPLSPLGRQYLMWVRVEYMKTPLSSQAPLLICIFSWRVHWCTSFLLAITMEFLLRRATDSKSLDQTTYLTKEFWSSPTIILCLRLKINTLFSSLQSKFPVPA</sequence>
<evidence type="ECO:0000313" key="2">
    <source>
        <dbReference type="Proteomes" id="UP000237105"/>
    </source>
</evidence>
<comment type="caution">
    <text evidence="1">The sequence shown here is derived from an EMBL/GenBank/DDBJ whole genome shotgun (WGS) entry which is preliminary data.</text>
</comment>
<evidence type="ECO:0000313" key="1">
    <source>
        <dbReference type="EMBL" id="PON61999.1"/>
    </source>
</evidence>